<name>A0ACC0G3D1_9ERIC</name>
<dbReference type="Proteomes" id="UP001060215">
    <property type="component" value="Chromosome 12"/>
</dbReference>
<evidence type="ECO:0000313" key="1">
    <source>
        <dbReference type="EMBL" id="KAI7995475.1"/>
    </source>
</evidence>
<protein>
    <submittedName>
        <fullName evidence="1">Pentatricopeptide repeat-containing protein</fullName>
    </submittedName>
</protein>
<dbReference type="EMBL" id="CM045769">
    <property type="protein sequence ID" value="KAI7995475.1"/>
    <property type="molecule type" value="Genomic_DNA"/>
</dbReference>
<reference evidence="1 2" key="1">
    <citation type="journal article" date="2022" name="Plant J.">
        <title>Chromosome-level genome of Camellia lanceoleosa provides a valuable resource for understanding genome evolution and self-incompatibility.</title>
        <authorList>
            <person name="Gong W."/>
            <person name="Xiao S."/>
            <person name="Wang L."/>
            <person name="Liao Z."/>
            <person name="Chang Y."/>
            <person name="Mo W."/>
            <person name="Hu G."/>
            <person name="Li W."/>
            <person name="Zhao G."/>
            <person name="Zhu H."/>
            <person name="Hu X."/>
            <person name="Ji K."/>
            <person name="Xiang X."/>
            <person name="Song Q."/>
            <person name="Yuan D."/>
            <person name="Jin S."/>
            <person name="Zhang L."/>
        </authorList>
    </citation>
    <scope>NUCLEOTIDE SEQUENCE [LARGE SCALE GENOMIC DNA]</scope>
    <source>
        <strain evidence="1">SQ_2022a</strain>
    </source>
</reference>
<sequence length="252" mass="28240">MYAKCGTILSAEYVFNDIDSVDVISWNSLIAGYAANGYVEETIKLFRDMVVKGVIPDQVTFVGLLSACSHGGLINKGLDLFRSMTEEYNIEPLAEHYACIVDLLSRVGRLEEAFEMVREMKIEVNAGIWGALLSACRIHNKKFEIAQVAAEELSKVEPRKTSNYVLLANIHAGAGRWDEVERVRMAMNERGVEKQPGCSWIEDQNHLHVFRSDDDNGVLQQRQADMGNTLKTLTAQMKTCSASSLHSHTYYD</sequence>
<organism evidence="1 2">
    <name type="scientific">Camellia lanceoleosa</name>
    <dbReference type="NCBI Taxonomy" id="1840588"/>
    <lineage>
        <taxon>Eukaryota</taxon>
        <taxon>Viridiplantae</taxon>
        <taxon>Streptophyta</taxon>
        <taxon>Embryophyta</taxon>
        <taxon>Tracheophyta</taxon>
        <taxon>Spermatophyta</taxon>
        <taxon>Magnoliopsida</taxon>
        <taxon>eudicotyledons</taxon>
        <taxon>Gunneridae</taxon>
        <taxon>Pentapetalae</taxon>
        <taxon>asterids</taxon>
        <taxon>Ericales</taxon>
        <taxon>Theaceae</taxon>
        <taxon>Camellia</taxon>
    </lineage>
</organism>
<evidence type="ECO:0000313" key="2">
    <source>
        <dbReference type="Proteomes" id="UP001060215"/>
    </source>
</evidence>
<keyword evidence="2" id="KW-1185">Reference proteome</keyword>
<comment type="caution">
    <text evidence="1">The sequence shown here is derived from an EMBL/GenBank/DDBJ whole genome shotgun (WGS) entry which is preliminary data.</text>
</comment>
<accession>A0ACC0G3D1</accession>
<proteinExistence type="predicted"/>
<gene>
    <name evidence="1" type="ORF">LOK49_LG11G01695</name>
</gene>